<evidence type="ECO:0000256" key="1">
    <source>
        <dbReference type="SAM" id="MobiDB-lite"/>
    </source>
</evidence>
<dbReference type="AlphaFoldDB" id="A0A7T8JZL2"/>
<sequence>SNAKFRASRRLSECLRLSLSHPKKRQEPGSSQCQAEKEEESEESLHPRLRRFLR</sequence>
<feature type="non-terminal residue" evidence="2">
    <location>
        <position position="54"/>
    </location>
</feature>
<evidence type="ECO:0000313" key="3">
    <source>
        <dbReference type="Proteomes" id="UP000595437"/>
    </source>
</evidence>
<feature type="region of interest" description="Disordered" evidence="1">
    <location>
        <begin position="17"/>
        <end position="54"/>
    </location>
</feature>
<dbReference type="EMBL" id="CP045898">
    <property type="protein sequence ID" value="QQP40254.1"/>
    <property type="molecule type" value="Genomic_DNA"/>
</dbReference>
<gene>
    <name evidence="2" type="ORF">FKW44_014238</name>
</gene>
<organism evidence="2 3">
    <name type="scientific">Caligus rogercresseyi</name>
    <name type="common">Sea louse</name>
    <dbReference type="NCBI Taxonomy" id="217165"/>
    <lineage>
        <taxon>Eukaryota</taxon>
        <taxon>Metazoa</taxon>
        <taxon>Ecdysozoa</taxon>
        <taxon>Arthropoda</taxon>
        <taxon>Crustacea</taxon>
        <taxon>Multicrustacea</taxon>
        <taxon>Hexanauplia</taxon>
        <taxon>Copepoda</taxon>
        <taxon>Siphonostomatoida</taxon>
        <taxon>Caligidae</taxon>
        <taxon>Caligus</taxon>
    </lineage>
</organism>
<protein>
    <submittedName>
        <fullName evidence="2">Uncharacterized protein</fullName>
    </submittedName>
</protein>
<accession>A0A7T8JZL2</accession>
<feature type="non-terminal residue" evidence="2">
    <location>
        <position position="1"/>
    </location>
</feature>
<name>A0A7T8JZL2_CALRO</name>
<reference evidence="3" key="1">
    <citation type="submission" date="2021-01" db="EMBL/GenBank/DDBJ databases">
        <title>Caligus Genome Assembly.</title>
        <authorList>
            <person name="Gallardo-Escarate C."/>
        </authorList>
    </citation>
    <scope>NUCLEOTIDE SEQUENCE [LARGE SCALE GENOMIC DNA]</scope>
</reference>
<keyword evidence="3" id="KW-1185">Reference proteome</keyword>
<evidence type="ECO:0000313" key="2">
    <source>
        <dbReference type="EMBL" id="QQP40254.1"/>
    </source>
</evidence>
<dbReference type="Proteomes" id="UP000595437">
    <property type="component" value="Chromosome 9"/>
</dbReference>
<proteinExistence type="predicted"/>